<feature type="region of interest" description="Disordered" evidence="2">
    <location>
        <begin position="135"/>
        <end position="158"/>
    </location>
</feature>
<keyword evidence="1" id="KW-0238">DNA-binding</keyword>
<feature type="DNA-binding region" description="HMG box" evidence="1">
    <location>
        <begin position="1"/>
        <end position="65"/>
    </location>
</feature>
<dbReference type="SUPFAM" id="SSF47095">
    <property type="entry name" value="HMG-box"/>
    <property type="match status" value="1"/>
</dbReference>
<dbReference type="EMBL" id="JANBTX010000240">
    <property type="protein sequence ID" value="KAJ2684030.1"/>
    <property type="molecule type" value="Genomic_DNA"/>
</dbReference>
<organism evidence="4 5">
    <name type="scientific">Coemansia spiralis</name>
    <dbReference type="NCBI Taxonomy" id="417178"/>
    <lineage>
        <taxon>Eukaryota</taxon>
        <taxon>Fungi</taxon>
        <taxon>Fungi incertae sedis</taxon>
        <taxon>Zoopagomycota</taxon>
        <taxon>Kickxellomycotina</taxon>
        <taxon>Kickxellomycetes</taxon>
        <taxon>Kickxellales</taxon>
        <taxon>Kickxellaceae</taxon>
        <taxon>Coemansia</taxon>
    </lineage>
</organism>
<proteinExistence type="predicted"/>
<protein>
    <recommendedName>
        <fullName evidence="3">HMG box domain-containing protein</fullName>
    </recommendedName>
</protein>
<evidence type="ECO:0000313" key="4">
    <source>
        <dbReference type="EMBL" id="KAJ2684030.1"/>
    </source>
</evidence>
<dbReference type="InterPro" id="IPR036910">
    <property type="entry name" value="HMG_box_dom_sf"/>
</dbReference>
<dbReference type="OrthoDB" id="5564444at2759"/>
<comment type="caution">
    <text evidence="4">The sequence shown here is derived from an EMBL/GenBank/DDBJ whole genome shotgun (WGS) entry which is preliminary data.</text>
</comment>
<keyword evidence="1" id="KW-0539">Nucleus</keyword>
<evidence type="ECO:0000313" key="5">
    <source>
        <dbReference type="Proteomes" id="UP001151516"/>
    </source>
</evidence>
<feature type="compositionally biased region" description="Basic and acidic residues" evidence="2">
    <location>
        <begin position="146"/>
        <end position="158"/>
    </location>
</feature>
<evidence type="ECO:0000256" key="1">
    <source>
        <dbReference type="PROSITE-ProRule" id="PRU00267"/>
    </source>
</evidence>
<feature type="compositionally biased region" description="Basic residues" evidence="2">
    <location>
        <begin position="136"/>
        <end position="145"/>
    </location>
</feature>
<dbReference type="InterPro" id="IPR009071">
    <property type="entry name" value="HMG_box_dom"/>
</dbReference>
<feature type="compositionally biased region" description="Polar residues" evidence="2">
    <location>
        <begin position="76"/>
        <end position="91"/>
    </location>
</feature>
<accession>A0A9W8GBJ5</accession>
<dbReference type="GO" id="GO:0005634">
    <property type="term" value="C:nucleus"/>
    <property type="evidence" value="ECO:0007669"/>
    <property type="project" value="UniProtKB-UniRule"/>
</dbReference>
<dbReference type="Pfam" id="PF00505">
    <property type="entry name" value="HMG_box"/>
    <property type="match status" value="1"/>
</dbReference>
<dbReference type="AlphaFoldDB" id="A0A9W8GBJ5"/>
<feature type="domain" description="HMG box" evidence="3">
    <location>
        <begin position="1"/>
        <end position="65"/>
    </location>
</feature>
<reference evidence="4" key="1">
    <citation type="submission" date="2022-07" db="EMBL/GenBank/DDBJ databases">
        <title>Phylogenomic reconstructions and comparative analyses of Kickxellomycotina fungi.</title>
        <authorList>
            <person name="Reynolds N.K."/>
            <person name="Stajich J.E."/>
            <person name="Barry K."/>
            <person name="Grigoriev I.V."/>
            <person name="Crous P."/>
            <person name="Smith M.E."/>
        </authorList>
    </citation>
    <scope>NUCLEOTIDE SEQUENCE</scope>
    <source>
        <strain evidence="4">CBS 109367</strain>
    </source>
</reference>
<evidence type="ECO:0000259" key="3">
    <source>
        <dbReference type="PROSITE" id="PS50118"/>
    </source>
</evidence>
<gene>
    <name evidence="4" type="ORF">IWW39_005151</name>
</gene>
<dbReference type="Proteomes" id="UP001151516">
    <property type="component" value="Unassembled WGS sequence"/>
</dbReference>
<dbReference type="GO" id="GO:0003677">
    <property type="term" value="F:DNA binding"/>
    <property type="evidence" value="ECO:0007669"/>
    <property type="project" value="UniProtKB-UniRule"/>
</dbReference>
<sequence>MRAQLLYNRKHRPKLRISFPDKGAKEIAAMLADQWAKAPDEERDHFFAEERTLMDQYSNDLAEYEARFGGSELTVRASQSPPLANEVQSSLGLPETSGDVGNVDSSIDVKPKKKKKRRSNYDDVGLDLGLELGVSLKKKKKKPKSKSKDSTRRSRDPH</sequence>
<dbReference type="PROSITE" id="PS50118">
    <property type="entry name" value="HMG_BOX_2"/>
    <property type="match status" value="1"/>
</dbReference>
<keyword evidence="5" id="KW-1185">Reference proteome</keyword>
<evidence type="ECO:0000256" key="2">
    <source>
        <dbReference type="SAM" id="MobiDB-lite"/>
    </source>
</evidence>
<dbReference type="Gene3D" id="1.10.30.10">
    <property type="entry name" value="High mobility group box domain"/>
    <property type="match status" value="1"/>
</dbReference>
<feature type="region of interest" description="Disordered" evidence="2">
    <location>
        <begin position="75"/>
        <end position="122"/>
    </location>
</feature>
<dbReference type="CDD" id="cd00084">
    <property type="entry name" value="HMG-box_SF"/>
    <property type="match status" value="1"/>
</dbReference>
<name>A0A9W8GBJ5_9FUNG</name>